<keyword evidence="1" id="KW-0547">Nucleotide-binding</keyword>
<dbReference type="PANTHER" id="PTHR43261:SF1">
    <property type="entry name" value="RIBOSOME-RELEASING FACTOR 2, MITOCHONDRIAL"/>
    <property type="match status" value="1"/>
</dbReference>
<protein>
    <submittedName>
        <fullName evidence="6">Elongation factor G 1</fullName>
    </submittedName>
</protein>
<keyword evidence="4" id="KW-0342">GTP-binding</keyword>
<dbReference type="GO" id="GO:0005525">
    <property type="term" value="F:GTP binding"/>
    <property type="evidence" value="ECO:0007669"/>
    <property type="project" value="UniProtKB-KW"/>
</dbReference>
<keyword evidence="6" id="KW-0251">Elongation factor</keyword>
<keyword evidence="2" id="KW-0648">Protein biosynthesis</keyword>
<dbReference type="GO" id="GO:0003746">
    <property type="term" value="F:translation elongation factor activity"/>
    <property type="evidence" value="ECO:0007669"/>
    <property type="project" value="UniProtKB-KW"/>
</dbReference>
<dbReference type="FunFam" id="3.30.70.240:FF:000001">
    <property type="entry name" value="Elongation factor G"/>
    <property type="match status" value="1"/>
</dbReference>
<dbReference type="SMART" id="SM00838">
    <property type="entry name" value="EFG_C"/>
    <property type="match status" value="1"/>
</dbReference>
<dbReference type="InterPro" id="IPR000640">
    <property type="entry name" value="EFG_V-like"/>
</dbReference>
<evidence type="ECO:0000313" key="6">
    <source>
        <dbReference type="EMBL" id="JAP97057.1"/>
    </source>
</evidence>
<dbReference type="EMBL" id="GDHC01021571">
    <property type="protein sequence ID" value="JAP97057.1"/>
    <property type="molecule type" value="Transcribed_RNA"/>
</dbReference>
<keyword evidence="3" id="KW-0496">Mitochondrion</keyword>
<dbReference type="Gene3D" id="3.30.70.240">
    <property type="match status" value="1"/>
</dbReference>
<dbReference type="SUPFAM" id="SSF54980">
    <property type="entry name" value="EF-G C-terminal domain-like"/>
    <property type="match status" value="1"/>
</dbReference>
<evidence type="ECO:0000256" key="4">
    <source>
        <dbReference type="ARBA" id="ARBA00023134"/>
    </source>
</evidence>
<dbReference type="PANTHER" id="PTHR43261">
    <property type="entry name" value="TRANSLATION ELONGATION FACTOR G-RELATED"/>
    <property type="match status" value="1"/>
</dbReference>
<evidence type="ECO:0000256" key="2">
    <source>
        <dbReference type="ARBA" id="ARBA00022917"/>
    </source>
</evidence>
<sequence length="100" mass="11316">MRAEVDIPDEFQGNVVGDLTRRRGTINDVSVRGDGYCRIDTVVPLKSMFGYATDLRSQTQGKGEFTMVYHSHKPMLQYEAEAVIAAYRSREREVGEEISL</sequence>
<evidence type="ECO:0000256" key="1">
    <source>
        <dbReference type="ARBA" id="ARBA00022741"/>
    </source>
</evidence>
<reference evidence="6" key="1">
    <citation type="journal article" date="2016" name="Gigascience">
        <title>De novo construction of an expanded transcriptome assembly for the western tarnished plant bug, Lygus hesperus.</title>
        <authorList>
            <person name="Tassone E.E."/>
            <person name="Geib S.M."/>
            <person name="Hall B."/>
            <person name="Fabrick J.A."/>
            <person name="Brent C.S."/>
            <person name="Hull J.J."/>
        </authorList>
    </citation>
    <scope>NUCLEOTIDE SEQUENCE</scope>
</reference>
<dbReference type="GO" id="GO:0032790">
    <property type="term" value="P:ribosome disassembly"/>
    <property type="evidence" value="ECO:0007669"/>
    <property type="project" value="TreeGrafter"/>
</dbReference>
<dbReference type="AlphaFoldDB" id="A0A146KKQ4"/>
<dbReference type="InterPro" id="IPR035647">
    <property type="entry name" value="EFG_III/V"/>
</dbReference>
<name>A0A146KKQ4_LYGHE</name>
<proteinExistence type="predicted"/>
<organism evidence="6">
    <name type="scientific">Lygus hesperus</name>
    <name type="common">Western plant bug</name>
    <dbReference type="NCBI Taxonomy" id="30085"/>
    <lineage>
        <taxon>Eukaryota</taxon>
        <taxon>Metazoa</taxon>
        <taxon>Ecdysozoa</taxon>
        <taxon>Arthropoda</taxon>
        <taxon>Hexapoda</taxon>
        <taxon>Insecta</taxon>
        <taxon>Pterygota</taxon>
        <taxon>Neoptera</taxon>
        <taxon>Paraneoptera</taxon>
        <taxon>Hemiptera</taxon>
        <taxon>Heteroptera</taxon>
        <taxon>Panheteroptera</taxon>
        <taxon>Cimicomorpha</taxon>
        <taxon>Miridae</taxon>
        <taxon>Mirini</taxon>
        <taxon>Lygus</taxon>
    </lineage>
</organism>
<feature type="domain" description="Elongation factor EFG" evidence="5">
    <location>
        <begin position="1"/>
        <end position="83"/>
    </location>
</feature>
<gene>
    <name evidence="6" type="primary">fusA1_1</name>
    <name evidence="6" type="ORF">g.15053</name>
</gene>
<dbReference type="Pfam" id="PF00679">
    <property type="entry name" value="EFG_C"/>
    <property type="match status" value="1"/>
</dbReference>
<evidence type="ECO:0000256" key="3">
    <source>
        <dbReference type="ARBA" id="ARBA00023128"/>
    </source>
</evidence>
<evidence type="ECO:0000259" key="5">
    <source>
        <dbReference type="SMART" id="SM00838"/>
    </source>
</evidence>
<accession>A0A146KKQ4</accession>